<name>A0A0F9GIP9_9ZZZZ</name>
<gene>
    <name evidence="1" type="ORF">LCGC14_2179010</name>
</gene>
<accession>A0A0F9GIP9</accession>
<protein>
    <submittedName>
        <fullName evidence="1">Uncharacterized protein</fullName>
    </submittedName>
</protein>
<organism evidence="1">
    <name type="scientific">marine sediment metagenome</name>
    <dbReference type="NCBI Taxonomy" id="412755"/>
    <lineage>
        <taxon>unclassified sequences</taxon>
        <taxon>metagenomes</taxon>
        <taxon>ecological metagenomes</taxon>
    </lineage>
</organism>
<proteinExistence type="predicted"/>
<dbReference type="EMBL" id="LAZR01028295">
    <property type="protein sequence ID" value="KKL63047.1"/>
    <property type="molecule type" value="Genomic_DNA"/>
</dbReference>
<evidence type="ECO:0000313" key="1">
    <source>
        <dbReference type="EMBL" id="KKL63047.1"/>
    </source>
</evidence>
<comment type="caution">
    <text evidence="1">The sequence shown here is derived from an EMBL/GenBank/DDBJ whole genome shotgun (WGS) entry which is preliminary data.</text>
</comment>
<reference evidence="1" key="1">
    <citation type="journal article" date="2015" name="Nature">
        <title>Complex archaea that bridge the gap between prokaryotes and eukaryotes.</title>
        <authorList>
            <person name="Spang A."/>
            <person name="Saw J.H."/>
            <person name="Jorgensen S.L."/>
            <person name="Zaremba-Niedzwiedzka K."/>
            <person name="Martijn J."/>
            <person name="Lind A.E."/>
            <person name="van Eijk R."/>
            <person name="Schleper C."/>
            <person name="Guy L."/>
            <person name="Ettema T.J."/>
        </authorList>
    </citation>
    <scope>NUCLEOTIDE SEQUENCE</scope>
</reference>
<sequence>MEMEKIMKLVLNLKLRGRDCRVCKHGVGTARCLLFYERNPDSAITCPDYKSIKSVSFLKKLL</sequence>
<dbReference type="AlphaFoldDB" id="A0A0F9GIP9"/>